<reference evidence="2" key="1">
    <citation type="submission" date="2022-08" db="EMBL/GenBank/DDBJ databases">
        <title>Whole genome sequencing of non-tuberculosis mycobacteria type-strains.</title>
        <authorList>
            <person name="Igarashi Y."/>
            <person name="Osugi A."/>
            <person name="Mitarai S."/>
        </authorList>
    </citation>
    <scope>NUCLEOTIDE SEQUENCE</scope>
    <source>
        <strain evidence="2">DSM 45127</strain>
    </source>
</reference>
<proteinExistence type="predicted"/>
<dbReference type="SMART" id="SM00587">
    <property type="entry name" value="CHK"/>
    <property type="match status" value="1"/>
</dbReference>
<dbReference type="Proteomes" id="UP001055336">
    <property type="component" value="Chromosome"/>
</dbReference>
<dbReference type="RefSeq" id="WP_240257937.1">
    <property type="nucleotide sequence ID" value="NZ_CP092488.2"/>
</dbReference>
<feature type="domain" description="CHK kinase-like" evidence="1">
    <location>
        <begin position="119"/>
        <end position="296"/>
    </location>
</feature>
<dbReference type="Gene3D" id="3.90.1200.10">
    <property type="match status" value="1"/>
</dbReference>
<dbReference type="Pfam" id="PF23212">
    <property type="entry name" value="DUF7064"/>
    <property type="match status" value="1"/>
</dbReference>
<dbReference type="InterPro" id="IPR052961">
    <property type="entry name" value="Oxido-Kinase-like_Enzymes"/>
</dbReference>
<organism evidence="2 3">
    <name type="scientific">Mycobacterium paraterrae</name>
    <dbReference type="NCBI Taxonomy" id="577492"/>
    <lineage>
        <taxon>Bacteria</taxon>
        <taxon>Bacillati</taxon>
        <taxon>Actinomycetota</taxon>
        <taxon>Actinomycetes</taxon>
        <taxon>Mycobacteriales</taxon>
        <taxon>Mycobacteriaceae</taxon>
        <taxon>Mycobacterium</taxon>
    </lineage>
</organism>
<dbReference type="Pfam" id="PF02958">
    <property type="entry name" value="EcKL"/>
    <property type="match status" value="1"/>
</dbReference>
<dbReference type="PANTHER" id="PTHR23020:SF41">
    <property type="entry name" value="AMINOGLYCOSIDE PHOSPHOTRANSFERASE DOMAIN-CONTAINING PROTEIN"/>
    <property type="match status" value="1"/>
</dbReference>
<name>A0ABY3VDL8_9MYCO</name>
<evidence type="ECO:0000313" key="3">
    <source>
        <dbReference type="Proteomes" id="UP001055336"/>
    </source>
</evidence>
<dbReference type="EMBL" id="CP092488">
    <property type="protein sequence ID" value="UMB67475.1"/>
    <property type="molecule type" value="Genomic_DNA"/>
</dbReference>
<dbReference type="InterPro" id="IPR055492">
    <property type="entry name" value="DUF7064"/>
</dbReference>
<sequence length="665" mass="72365">MTAHCDNVVERPADLTATWLTAALGAGAVADFTTERIGTGQMSECYRVRLSYADDAVGRPESVVLKVAATDPMSRQTGMTLGLYEREVRFYRYIAPRLQGPIAPCYHTGFDAASGIFDVLLGDAIPAVVGDEIRGATSAQAHTAVTELARLQGPLLNDSALADAAWLNREAPIDQALITTLFAGFVDRYGDRILPQHRVVCERLVGGFDGYLAEEAAEDRLHGLVHGDYRLDNMLFGAEGAERPLTVVDWQTVTWGPAMTDLAYFLGCALPVADRREHYDALLDGYHRALGQPAPISVADVRDGVRRQSFFGVMMAIVSSMLVERTERGDEMFMTMLHRHCEHVLDTDALAILPEPAAAQPLCPAGSDESSHTPTDEPLWNESWYADFADAAQGLGGWVRLGLIPNQQTAWLNGLLCGPNLPTVALVDFEVALPADPWTVHAGAIQFTHSVVDPLTTYRVALSGPGQSYEDPAALLRGEQGSQVEVALELDWTTAGTPYQYKVTTRYEIPCTVTGYVAIGNTRYALDAVPGQRDHSWGVRDWWSMDWLWSALHLDDGTHLHAVDVAIAGLPPMSVGYVQRDAVEELEKISRVETFDATGLPIGATLAIEPGDITASVDIHGHAPLRLVAEDGRVSQFPRVWATVSTADGRTGVGWLEWNRNLSAP</sequence>
<dbReference type="SUPFAM" id="SSF159245">
    <property type="entry name" value="AttH-like"/>
    <property type="match status" value="1"/>
</dbReference>
<dbReference type="PANTHER" id="PTHR23020">
    <property type="entry name" value="UNCHARACTERIZED NUCLEAR HORMONE RECEPTOR-RELATED"/>
    <property type="match status" value="1"/>
</dbReference>
<dbReference type="SUPFAM" id="SSF56112">
    <property type="entry name" value="Protein kinase-like (PK-like)"/>
    <property type="match status" value="1"/>
</dbReference>
<dbReference type="InterPro" id="IPR004119">
    <property type="entry name" value="EcKL"/>
</dbReference>
<evidence type="ECO:0000259" key="1">
    <source>
        <dbReference type="SMART" id="SM00587"/>
    </source>
</evidence>
<dbReference type="InterPro" id="IPR015897">
    <property type="entry name" value="CHK_kinase-like"/>
</dbReference>
<evidence type="ECO:0000313" key="2">
    <source>
        <dbReference type="EMBL" id="UMB67475.1"/>
    </source>
</evidence>
<gene>
    <name evidence="2" type="ORF">MKK62_13125</name>
</gene>
<dbReference type="InterPro" id="IPR011009">
    <property type="entry name" value="Kinase-like_dom_sf"/>
</dbReference>
<protein>
    <submittedName>
        <fullName evidence="2">Ecdysteroid 22-kinase family protein</fullName>
    </submittedName>
</protein>
<keyword evidence="3" id="KW-1185">Reference proteome</keyword>
<accession>A0ABY3VDL8</accession>